<keyword evidence="3" id="KW-1015">Disulfide bond</keyword>
<dbReference type="RefSeq" id="XP_015602191.1">
    <property type="nucleotide sequence ID" value="XM_015746705.2"/>
</dbReference>
<sequence length="104" mass="12262">MSTVEDRERLREGKRRTSKMVSKHNSEETNPCFKEAQLSSQCLMENNCDREICSPYFANYKACKKFWNDVMSARRQKGITPYLPPIEERSQVVDDYFKSKAQLK</sequence>
<dbReference type="GO" id="GO:0033108">
    <property type="term" value="P:mitochondrial respiratory chain complex assembly"/>
    <property type="evidence" value="ECO:0007669"/>
    <property type="project" value="TreeGrafter"/>
</dbReference>
<keyword evidence="2" id="KW-0496">Mitochondrion</keyword>
<evidence type="ECO:0000256" key="6">
    <source>
        <dbReference type="SAM" id="MobiDB-lite"/>
    </source>
</evidence>
<dbReference type="GO" id="GO:0005758">
    <property type="term" value="C:mitochondrial intermembrane space"/>
    <property type="evidence" value="ECO:0007669"/>
    <property type="project" value="UniProtKB-SubCell"/>
</dbReference>
<keyword evidence="7" id="KW-1185">Reference proteome</keyword>
<gene>
    <name evidence="8" type="primary">LOC107271097</name>
</gene>
<reference evidence="8" key="1">
    <citation type="submission" date="2025-08" db="UniProtKB">
        <authorList>
            <consortium name="RefSeq"/>
        </authorList>
    </citation>
    <scope>IDENTIFICATION</scope>
</reference>
<dbReference type="PANTHER" id="PTHR46811">
    <property type="entry name" value="COILED-COIL-HELIX-COILED-COIL-HELIX DOMAIN-CONTAINING PROTEIN 7"/>
    <property type="match status" value="1"/>
</dbReference>
<name>A0AAJ7C5C6_CEPCN</name>
<evidence type="ECO:0000256" key="5">
    <source>
        <dbReference type="ARBA" id="ARBA00039509"/>
    </source>
</evidence>
<evidence type="ECO:0000256" key="2">
    <source>
        <dbReference type="ARBA" id="ARBA00023128"/>
    </source>
</evidence>
<comment type="similarity">
    <text evidence="4">Belongs to the CHCHD7 family.</text>
</comment>
<dbReference type="InterPro" id="IPR051040">
    <property type="entry name" value="COX23"/>
</dbReference>
<proteinExistence type="inferred from homology"/>
<accession>A0AAJ7C5C6</accession>
<evidence type="ECO:0000256" key="1">
    <source>
        <dbReference type="ARBA" id="ARBA00004569"/>
    </source>
</evidence>
<organism evidence="7 8">
    <name type="scientific">Cephus cinctus</name>
    <name type="common">Wheat stem sawfly</name>
    <dbReference type="NCBI Taxonomy" id="211228"/>
    <lineage>
        <taxon>Eukaryota</taxon>
        <taxon>Metazoa</taxon>
        <taxon>Ecdysozoa</taxon>
        <taxon>Arthropoda</taxon>
        <taxon>Hexapoda</taxon>
        <taxon>Insecta</taxon>
        <taxon>Pterygota</taxon>
        <taxon>Neoptera</taxon>
        <taxon>Endopterygota</taxon>
        <taxon>Hymenoptera</taxon>
        <taxon>Cephoidea</taxon>
        <taxon>Cephidae</taxon>
        <taxon>Cephus</taxon>
    </lineage>
</organism>
<protein>
    <recommendedName>
        <fullName evidence="5">Coiled-coil-helix-coiled-coil-helix domain-containing protein 7</fullName>
    </recommendedName>
</protein>
<feature type="region of interest" description="Disordered" evidence="6">
    <location>
        <begin position="1"/>
        <end position="26"/>
    </location>
</feature>
<evidence type="ECO:0000256" key="3">
    <source>
        <dbReference type="ARBA" id="ARBA00023157"/>
    </source>
</evidence>
<dbReference type="Proteomes" id="UP000694920">
    <property type="component" value="Unplaced"/>
</dbReference>
<evidence type="ECO:0000256" key="4">
    <source>
        <dbReference type="ARBA" id="ARBA00038205"/>
    </source>
</evidence>
<dbReference type="PANTHER" id="PTHR46811:SF1">
    <property type="entry name" value="COILED-COIL-HELIX-COILED-COIL-HELIX DOMAIN-CONTAINING PROTEIN 7"/>
    <property type="match status" value="1"/>
</dbReference>
<feature type="compositionally biased region" description="Basic residues" evidence="6">
    <location>
        <begin position="12"/>
        <end position="22"/>
    </location>
</feature>
<comment type="subcellular location">
    <subcellularLocation>
        <location evidence="1">Mitochondrion intermembrane space</location>
    </subcellularLocation>
</comment>
<dbReference type="SUPFAM" id="SSF47072">
    <property type="entry name" value="Cysteine alpha-hairpin motif"/>
    <property type="match status" value="1"/>
</dbReference>
<feature type="compositionally biased region" description="Basic and acidic residues" evidence="6">
    <location>
        <begin position="1"/>
        <end position="11"/>
    </location>
</feature>
<evidence type="ECO:0000313" key="8">
    <source>
        <dbReference type="RefSeq" id="XP_015602191.1"/>
    </source>
</evidence>
<dbReference type="AlphaFoldDB" id="A0AAJ7C5C6"/>
<dbReference type="GeneID" id="107271097"/>
<dbReference type="PROSITE" id="PS51808">
    <property type="entry name" value="CHCH"/>
    <property type="match status" value="1"/>
</dbReference>
<dbReference type="KEGG" id="ccin:107271097"/>
<evidence type="ECO:0000313" key="7">
    <source>
        <dbReference type="Proteomes" id="UP000694920"/>
    </source>
</evidence>
<dbReference type="InterPro" id="IPR009069">
    <property type="entry name" value="Cys_alpha_HP_mot_SF"/>
</dbReference>